<dbReference type="InterPro" id="IPR036614">
    <property type="entry name" value="RusA-like_sf"/>
</dbReference>
<dbReference type="SUPFAM" id="SSF103084">
    <property type="entry name" value="Holliday junction resolvase RusA"/>
    <property type="match status" value="1"/>
</dbReference>
<dbReference type="InterPro" id="IPR008822">
    <property type="entry name" value="Endonuclease_RusA-like"/>
</dbReference>
<accession>A0A455VQT2</accession>
<dbReference type="GO" id="GO:0006310">
    <property type="term" value="P:DNA recombination"/>
    <property type="evidence" value="ECO:0007669"/>
    <property type="project" value="InterPro"/>
</dbReference>
<evidence type="ECO:0000313" key="1">
    <source>
        <dbReference type="EMBL" id="BBI95782.1"/>
    </source>
</evidence>
<protein>
    <submittedName>
        <fullName evidence="1">Crossover junction endodeoxyribonuclease RuvA</fullName>
    </submittedName>
</protein>
<proteinExistence type="predicted"/>
<dbReference type="Gene3D" id="3.30.1330.70">
    <property type="entry name" value="Holliday junction resolvase RusA"/>
    <property type="match status" value="1"/>
</dbReference>
<gene>
    <name evidence="1" type="ORF">MRY18106EAS_23140</name>
</gene>
<organism evidence="1">
    <name type="scientific">Enterobacter asburiae</name>
    <dbReference type="NCBI Taxonomy" id="61645"/>
    <lineage>
        <taxon>Bacteria</taxon>
        <taxon>Pseudomonadati</taxon>
        <taxon>Pseudomonadota</taxon>
        <taxon>Gammaproteobacteria</taxon>
        <taxon>Enterobacterales</taxon>
        <taxon>Enterobacteriaceae</taxon>
        <taxon>Enterobacter</taxon>
        <taxon>Enterobacter cloacae complex</taxon>
    </lineage>
</organism>
<name>A0A455VQT2_ENTAS</name>
<reference evidence="1" key="1">
    <citation type="submission" date="2019-03" db="EMBL/GenBank/DDBJ databases">
        <title>Complete genome sequences of Enterobacter asburiae str. MRY18-106 isolated from a patient in Japan.</title>
        <authorList>
            <person name="Sekizuka T."/>
            <person name="Matsui M."/>
            <person name="Takara T."/>
            <person name="Uechi A."/>
            <person name="Harakuni M."/>
            <person name="Kimura T."/>
            <person name="Suzuki S."/>
            <person name="Kuroda M."/>
        </authorList>
    </citation>
    <scope>NUCLEOTIDE SEQUENCE</scope>
    <source>
        <strain evidence="1">MRY18-106</strain>
    </source>
</reference>
<dbReference type="GO" id="GO:0000287">
    <property type="term" value="F:magnesium ion binding"/>
    <property type="evidence" value="ECO:0007669"/>
    <property type="project" value="InterPro"/>
</dbReference>
<sequence length="119" mass="13691">MNIFDITPVSKPHMTQRDRWVKRPATAAYWAFKAEVRLLGICLPESGYHITFIIPMPKSWSQKKRAQLNGQAHQQKPDKDNLEKALLDAIFDDDSRVWEGRVTKLWGEKGQNIIGECAL</sequence>
<dbReference type="Pfam" id="PF05866">
    <property type="entry name" value="RusA"/>
    <property type="match status" value="1"/>
</dbReference>
<dbReference type="EMBL" id="AP019533">
    <property type="protein sequence ID" value="BBI95782.1"/>
    <property type="molecule type" value="Genomic_DNA"/>
</dbReference>
<dbReference type="AlphaFoldDB" id="A0A455VQT2"/>
<dbReference type="GO" id="GO:0006281">
    <property type="term" value="P:DNA repair"/>
    <property type="evidence" value="ECO:0007669"/>
    <property type="project" value="InterPro"/>
</dbReference>